<organism evidence="3 4">
    <name type="scientific">Parablautia muri</name>
    <dbReference type="NCBI Taxonomy" id="2320879"/>
    <lineage>
        <taxon>Bacteria</taxon>
        <taxon>Bacillati</taxon>
        <taxon>Bacillota</taxon>
        <taxon>Clostridia</taxon>
        <taxon>Lachnospirales</taxon>
        <taxon>Lachnospiraceae</taxon>
        <taxon>Parablautia</taxon>
    </lineage>
</organism>
<evidence type="ECO:0000313" key="3">
    <source>
        <dbReference type="EMBL" id="NBJ92054.1"/>
    </source>
</evidence>
<dbReference type="RefSeq" id="WP_160559120.1">
    <property type="nucleotide sequence ID" value="NZ_QZDT01000005.1"/>
</dbReference>
<comment type="caution">
    <text evidence="3">The sequence shown here is derived from an EMBL/GenBank/DDBJ whole genome shotgun (WGS) entry which is preliminary data.</text>
</comment>
<dbReference type="InterPro" id="IPR006342">
    <property type="entry name" value="FkbM_mtfrase"/>
</dbReference>
<sequence length="322" mass="38092">MMMLRKRIKSWMTDETKQPKAASENKGDKYAMEKRLKKMENMLNEIRTNEFNFFYTLLRMNLSMENRLNDMSNIMLGNKTNHIEHILRIWKLLRIKRVKDTPFIRVGAPHDGGYVMLDDLKGSVAYSFGISNDVSWDDAMTEHGYDIYMYDFSIKELPYKKKQFHFFKKGIASSIPYDTYLNTLENFMEKNGHRNHKNMILKMDVEGAEWGFFNMVKEETLCQFDQIVMEWHNLNSNDWTENIIKGMEKVYRTHTLVHVHANNYCNVTYYDGKAYPDTIEIVLANNAQYDFEEIEVAHLPIPEDAPNWMERSDIILGNVNEP</sequence>
<accession>A0A9X5BE38</accession>
<keyword evidence="4" id="KW-1185">Reference proteome</keyword>
<feature type="domain" description="Methyltransferase FkbM" evidence="2">
    <location>
        <begin position="182"/>
        <end position="239"/>
    </location>
</feature>
<feature type="region of interest" description="Disordered" evidence="1">
    <location>
        <begin position="1"/>
        <end position="28"/>
    </location>
</feature>
<name>A0A9X5BE38_9FIRM</name>
<dbReference type="PANTHER" id="PTHR32026">
    <property type="entry name" value="METHYLTRANSFERASE-LIKE PROTEIN 24"/>
    <property type="match status" value="1"/>
</dbReference>
<feature type="compositionally biased region" description="Basic and acidic residues" evidence="1">
    <location>
        <begin position="12"/>
        <end position="28"/>
    </location>
</feature>
<protein>
    <recommendedName>
        <fullName evidence="2">Methyltransferase FkbM domain-containing protein</fullName>
    </recommendedName>
</protein>
<dbReference type="AlphaFoldDB" id="A0A9X5BE38"/>
<proteinExistence type="predicted"/>
<evidence type="ECO:0000259" key="2">
    <source>
        <dbReference type="Pfam" id="PF05050"/>
    </source>
</evidence>
<reference evidence="3" key="1">
    <citation type="submission" date="2018-09" db="EMBL/GenBank/DDBJ databases">
        <title>Murine metabolic-syndrome-specific gut microbial biobank.</title>
        <authorList>
            <person name="Liu C."/>
        </authorList>
    </citation>
    <scope>NUCLEOTIDE SEQUENCE</scope>
    <source>
        <strain evidence="3">D42-62</strain>
    </source>
</reference>
<evidence type="ECO:0000256" key="1">
    <source>
        <dbReference type="SAM" id="MobiDB-lite"/>
    </source>
</evidence>
<dbReference type="Pfam" id="PF05050">
    <property type="entry name" value="Methyltransf_21"/>
    <property type="match status" value="1"/>
</dbReference>
<dbReference type="PANTHER" id="PTHR32026:SF10">
    <property type="entry name" value="METHYLTRANSFERASE-LIKE PROTEIN 24-RELATED"/>
    <property type="match status" value="1"/>
</dbReference>
<dbReference type="OrthoDB" id="276699at2"/>
<gene>
    <name evidence="3" type="ORF">D5281_05485</name>
</gene>
<evidence type="ECO:0000313" key="4">
    <source>
        <dbReference type="Proteomes" id="UP001154420"/>
    </source>
</evidence>
<dbReference type="EMBL" id="QZDT01000005">
    <property type="protein sequence ID" value="NBJ92054.1"/>
    <property type="molecule type" value="Genomic_DNA"/>
</dbReference>
<dbReference type="Proteomes" id="UP001154420">
    <property type="component" value="Unassembled WGS sequence"/>
</dbReference>
<dbReference type="InterPro" id="IPR026913">
    <property type="entry name" value="METTL24"/>
</dbReference>